<evidence type="ECO:0008006" key="5">
    <source>
        <dbReference type="Google" id="ProtNLM"/>
    </source>
</evidence>
<evidence type="ECO:0000313" key="3">
    <source>
        <dbReference type="EMBL" id="KAK4534493.1"/>
    </source>
</evidence>
<proteinExistence type="inferred from homology"/>
<dbReference type="Proteomes" id="UP001301350">
    <property type="component" value="Unassembled WGS sequence"/>
</dbReference>
<gene>
    <name evidence="3" type="ORF">CDCA_CDCA02G0518</name>
</gene>
<accession>A0AAV9IQG5</accession>
<comment type="similarity">
    <text evidence="1">Belongs to the PspA/Vipp/IM30 family.</text>
</comment>
<comment type="caution">
    <text evidence="3">The sequence shown here is derived from an EMBL/GenBank/DDBJ whole genome shotgun (WGS) entry which is preliminary data.</text>
</comment>
<dbReference type="PANTHER" id="PTHR31088">
    <property type="entry name" value="MEMBRANE-ASSOCIATED PROTEIN VIPP1, CHLOROPLASTIC"/>
    <property type="match status" value="1"/>
</dbReference>
<dbReference type="Pfam" id="PF04012">
    <property type="entry name" value="PspA_IM30"/>
    <property type="match status" value="1"/>
</dbReference>
<evidence type="ECO:0000256" key="2">
    <source>
        <dbReference type="SAM" id="Coils"/>
    </source>
</evidence>
<dbReference type="EMBL" id="JANCYW010000002">
    <property type="protein sequence ID" value="KAK4534493.1"/>
    <property type="molecule type" value="Genomic_DNA"/>
</dbReference>
<organism evidence="3 4">
    <name type="scientific">Cyanidium caldarium</name>
    <name type="common">Red alga</name>
    <dbReference type="NCBI Taxonomy" id="2771"/>
    <lineage>
        <taxon>Eukaryota</taxon>
        <taxon>Rhodophyta</taxon>
        <taxon>Bangiophyceae</taxon>
        <taxon>Cyanidiales</taxon>
        <taxon>Cyanidiaceae</taxon>
        <taxon>Cyanidium</taxon>
    </lineage>
</organism>
<evidence type="ECO:0000313" key="4">
    <source>
        <dbReference type="Proteomes" id="UP001301350"/>
    </source>
</evidence>
<dbReference type="PANTHER" id="PTHR31088:SF6">
    <property type="entry name" value="PHAGE SHOCK PROTEIN A"/>
    <property type="match status" value="1"/>
</dbReference>
<sequence length="256" mass="28976">MNVFQRFFRVVRAQLNAIVSGMEDPEKVLNQAMEDAQRDLVKVRQAYAEVAASKKRLERQREAALQTAGEWYQRAQLALQKGDEGLAREALMRRKQQEEMAKSLQDQLRLQSENTSKLYSSMQQLEGKISEARAKKDEYIARARAAKTSIKVNEMLGSVDTSNALQAFERMQEKVETLESRAEVSRQLSSSTDATLENKFQALEAGDSVDDELVRMKSELQGAPSYKALEGGGRDAAIDAELERMKGEQQQQQRRP</sequence>
<evidence type="ECO:0000256" key="1">
    <source>
        <dbReference type="ARBA" id="ARBA00043985"/>
    </source>
</evidence>
<dbReference type="AlphaFoldDB" id="A0AAV9IQG5"/>
<dbReference type="InterPro" id="IPR007157">
    <property type="entry name" value="PspA_VIPP1"/>
</dbReference>
<protein>
    <recommendedName>
        <fullName evidence="5">PspA/IM30 family protein</fullName>
    </recommendedName>
</protein>
<feature type="coiled-coil region" evidence="2">
    <location>
        <begin position="26"/>
        <end position="188"/>
    </location>
</feature>
<name>A0AAV9IQG5_CYACA</name>
<keyword evidence="2" id="KW-0175">Coiled coil</keyword>
<reference evidence="3 4" key="1">
    <citation type="submission" date="2022-07" db="EMBL/GenBank/DDBJ databases">
        <title>Genome-wide signatures of adaptation to extreme environments.</title>
        <authorList>
            <person name="Cho C.H."/>
            <person name="Yoon H.S."/>
        </authorList>
    </citation>
    <scope>NUCLEOTIDE SEQUENCE [LARGE SCALE GENOMIC DNA]</scope>
    <source>
        <strain evidence="3 4">DBV 063 E5</strain>
    </source>
</reference>
<keyword evidence="4" id="KW-1185">Reference proteome</keyword>